<evidence type="ECO:0000259" key="6">
    <source>
        <dbReference type="Pfam" id="PF07980"/>
    </source>
</evidence>
<keyword evidence="3" id="KW-0732">Signal</keyword>
<evidence type="ECO:0000313" key="8">
    <source>
        <dbReference type="EMBL" id="MBL0745778.1"/>
    </source>
</evidence>
<reference evidence="8 9" key="1">
    <citation type="submission" date="2021-01" db="EMBL/GenBank/DDBJ databases">
        <title>Chryseolinea sp. Jin1 Genome sequencing and assembly.</title>
        <authorList>
            <person name="Kim I."/>
        </authorList>
    </citation>
    <scope>NUCLEOTIDE SEQUENCE [LARGE SCALE GENOMIC DNA]</scope>
    <source>
        <strain evidence="8 9">Jin1</strain>
    </source>
</reference>
<evidence type="ECO:0000256" key="4">
    <source>
        <dbReference type="ARBA" id="ARBA00023136"/>
    </source>
</evidence>
<dbReference type="CDD" id="cd08977">
    <property type="entry name" value="SusD"/>
    <property type="match status" value="1"/>
</dbReference>
<evidence type="ECO:0000256" key="2">
    <source>
        <dbReference type="ARBA" id="ARBA00006275"/>
    </source>
</evidence>
<comment type="similarity">
    <text evidence="2">Belongs to the SusD family.</text>
</comment>
<dbReference type="InterPro" id="IPR033985">
    <property type="entry name" value="SusD-like_N"/>
</dbReference>
<dbReference type="SUPFAM" id="SSF48452">
    <property type="entry name" value="TPR-like"/>
    <property type="match status" value="1"/>
</dbReference>
<comment type="caution">
    <text evidence="8">The sequence shown here is derived from an EMBL/GenBank/DDBJ whole genome shotgun (WGS) entry which is preliminary data.</text>
</comment>
<dbReference type="EMBL" id="JAERRB010000019">
    <property type="protein sequence ID" value="MBL0745778.1"/>
    <property type="molecule type" value="Genomic_DNA"/>
</dbReference>
<keyword evidence="4" id="KW-0472">Membrane</keyword>
<dbReference type="Pfam" id="PF14322">
    <property type="entry name" value="SusD-like_3"/>
    <property type="match status" value="1"/>
</dbReference>
<dbReference type="InterPro" id="IPR011990">
    <property type="entry name" value="TPR-like_helical_dom_sf"/>
</dbReference>
<evidence type="ECO:0000256" key="3">
    <source>
        <dbReference type="ARBA" id="ARBA00022729"/>
    </source>
</evidence>
<accession>A0ABS1L2L9</accession>
<dbReference type="Gene3D" id="1.25.40.390">
    <property type="match status" value="1"/>
</dbReference>
<dbReference type="InterPro" id="IPR012944">
    <property type="entry name" value="SusD_RagB_dom"/>
</dbReference>
<dbReference type="RefSeq" id="WP_202016411.1">
    <property type="nucleotide sequence ID" value="NZ_JAERRB010000019.1"/>
</dbReference>
<dbReference type="Proteomes" id="UP000613030">
    <property type="component" value="Unassembled WGS sequence"/>
</dbReference>
<evidence type="ECO:0000259" key="7">
    <source>
        <dbReference type="Pfam" id="PF14322"/>
    </source>
</evidence>
<protein>
    <submittedName>
        <fullName evidence="8">RagB/SusD family nutrient uptake outer membrane protein</fullName>
    </submittedName>
</protein>
<feature type="domain" description="RagB/SusD" evidence="6">
    <location>
        <begin position="347"/>
        <end position="499"/>
    </location>
</feature>
<evidence type="ECO:0000256" key="5">
    <source>
        <dbReference type="ARBA" id="ARBA00023237"/>
    </source>
</evidence>
<name>A0ABS1L2L9_9BACT</name>
<comment type="subcellular location">
    <subcellularLocation>
        <location evidence="1">Cell outer membrane</location>
    </subcellularLocation>
</comment>
<organism evidence="8 9">
    <name type="scientific">Chryseolinea lacunae</name>
    <dbReference type="NCBI Taxonomy" id="2801331"/>
    <lineage>
        <taxon>Bacteria</taxon>
        <taxon>Pseudomonadati</taxon>
        <taxon>Bacteroidota</taxon>
        <taxon>Cytophagia</taxon>
        <taxon>Cytophagales</taxon>
        <taxon>Fulvivirgaceae</taxon>
        <taxon>Chryseolinea</taxon>
    </lineage>
</organism>
<proteinExistence type="inferred from homology"/>
<evidence type="ECO:0000256" key="1">
    <source>
        <dbReference type="ARBA" id="ARBA00004442"/>
    </source>
</evidence>
<feature type="domain" description="SusD-like N-terminal" evidence="7">
    <location>
        <begin position="93"/>
        <end position="224"/>
    </location>
</feature>
<keyword evidence="5" id="KW-0998">Cell outer membrane</keyword>
<evidence type="ECO:0000313" key="9">
    <source>
        <dbReference type="Proteomes" id="UP000613030"/>
    </source>
</evidence>
<dbReference type="Pfam" id="PF07980">
    <property type="entry name" value="SusD_RagB"/>
    <property type="match status" value="1"/>
</dbReference>
<sequence length="499" mass="56528">MNQVYTLFVFCCLMATCSGCSSFLEEDPKSQIATTNFYKNDNDVVGAVNGIYLAMREDVTGNISPIWMAEMPTDDARLGGTPVSERLEVENLIYASRHNFVRAVWNTAYKAIGRANAVLTYVDTLTNTTLNRAVVRRSFGEARFLRAFYYTRLVQLYGDVPLVLTPVDESTLYPVRSPKTDVYQQIIDDLQYAEKTLAPNYTYTEANGGRATAVAAKALLGYVYMVMGGYPMNDASKWPLAVAKLEEIIANKTQFKVDIMPAYRDIFDVTKKAANKENIFYYKGVSGQTSSFLAYTRLQYWYYGFTSVIPTNEVIDSLYQPTDLRQNVSIARKSGSSIVPITTPPGTTIPIINKYVDNLTNSNDNQNDFHALRYSDVVLMYAESLIEVGGANNLEKALTAINSVRVPHAGLPALTYTDQADLRQKLRQERRRELVFEGKRYYDLIRWNTFVPTMKEHLAREYNKAITDFNYVDQNRMLMPLPYIDLVNNPNLTPQNPGY</sequence>
<gene>
    <name evidence="8" type="ORF">JI741_31380</name>
</gene>
<keyword evidence="9" id="KW-1185">Reference proteome</keyword>